<evidence type="ECO:0000313" key="5">
    <source>
        <dbReference type="Proteomes" id="UP000234323"/>
    </source>
</evidence>
<gene>
    <name evidence="4" type="ORF">RhiirA4_475250</name>
</gene>
<evidence type="ECO:0000256" key="1">
    <source>
        <dbReference type="PROSITE-ProRule" id="PRU00042"/>
    </source>
</evidence>
<dbReference type="VEuPathDB" id="FungiDB:RhiirA1_476142"/>
<feature type="compositionally biased region" description="Acidic residues" evidence="2">
    <location>
        <begin position="121"/>
        <end position="130"/>
    </location>
</feature>
<feature type="compositionally biased region" description="Basic and acidic residues" evidence="2">
    <location>
        <begin position="93"/>
        <end position="104"/>
    </location>
</feature>
<comment type="caution">
    <text evidence="4">The sequence shown here is derived from an EMBL/GenBank/DDBJ whole genome shotgun (WGS) entry which is preliminary data.</text>
</comment>
<dbReference type="InterPro" id="IPR041078">
    <property type="entry name" value="Plavaka"/>
</dbReference>
<dbReference type="VEuPathDB" id="FungiDB:FUN_018798"/>
<feature type="domain" description="C2H2-type" evidence="3">
    <location>
        <begin position="3"/>
        <end position="32"/>
    </location>
</feature>
<dbReference type="VEuPathDB" id="FungiDB:RhiirA1_476141"/>
<dbReference type="InterPro" id="IPR013087">
    <property type="entry name" value="Znf_C2H2_type"/>
</dbReference>
<name>A0A2I1H9U1_9GLOM</name>
<organism evidence="4 5">
    <name type="scientific">Rhizophagus irregularis</name>
    <dbReference type="NCBI Taxonomy" id="588596"/>
    <lineage>
        <taxon>Eukaryota</taxon>
        <taxon>Fungi</taxon>
        <taxon>Fungi incertae sedis</taxon>
        <taxon>Mucoromycota</taxon>
        <taxon>Glomeromycotina</taxon>
        <taxon>Glomeromycetes</taxon>
        <taxon>Glomerales</taxon>
        <taxon>Glomeraceae</taxon>
        <taxon>Rhizophagus</taxon>
    </lineage>
</organism>
<protein>
    <recommendedName>
        <fullName evidence="3">C2H2-type domain-containing protein</fullName>
    </recommendedName>
</protein>
<sequence length="913" mass="106178">MNFKCPFCSRTFSKRSAYAQHIPVCPKNNVNPIDNESDSETSINAIQDVNQNNEGDISHDEMEYESYQDASFNSVQSTFSVMSYEDILECEESEKPKEPEKSGESAEESEESGKSVKGSEESAEESEESEESAKRFEEYEESAEEFEESGESAKGFENSEESEESAREKELESSKESEETYTEFPNEAYKDLMILVTKHKLNNKASNAIINFFNKHSTLSKSPLPKNIEKGRVFMNKMKFPNLTFKRILITTYNNKEYFLHYQDLLNCIKNILEIPDIMQDFALSFEDCKYKGERVYKEQSTGTWWKNIESTLPIGAKLLSLILYSDATTTDVLGKNQLHPIYISIGNIPTWRRNKPDAKQLLGYLPILEAANNSEKKSPTFKILVRETFHKSLQHLLELINIKDGIELLVKNEKIWFYPRISIIITDWPEAATFCLTYKSSNSKFPCHFCMVARDNFANINLLPSDVKLRTHEEMFKHFNENTEKTICIESVPNFFWKIPNINIYLATVPDRMHHLDLGLFRYQIEFTYDLLKLQHNNKLIDELDCRIAAIPRYPGLKIFSNGLQSISRFTADEYRNLMKIMIFVVDNLYSNTNNNMTNNFLNNNDLNAMHEWAQRFIQAFKFISSSQLKLPKLHSWLYHIIDSIRLYGVINGYTTETYESLHNYFVKIPYRISNKKNIESQLLQTIRRQAISSIFSQQSVITKTPYMYRFSTKLFEFSLKNANLFFNEKKSSVDSKMQTGFSKFLECLDLYLDLLNNPKIDDSQVKIFGSVTIENGNIIRATNSYHNKSWFSNVAISMNSEELEDYISDQGICYGQTLLLAEISIEKESLPLSLALIQWYDFKSQTHPYLYGCPHLKLKELFNFVTIEAIQGIVFSDLLSSRRRAGFFKTVYKEDHSRKISRYRRYFEIVA</sequence>
<keyword evidence="1" id="KW-0863">Zinc-finger</keyword>
<keyword evidence="1" id="KW-0479">Metal-binding</keyword>
<feature type="region of interest" description="Disordered" evidence="2">
    <location>
        <begin position="89"/>
        <end position="182"/>
    </location>
</feature>
<evidence type="ECO:0000313" key="4">
    <source>
        <dbReference type="EMBL" id="PKY55644.1"/>
    </source>
</evidence>
<dbReference type="PROSITE" id="PS50157">
    <property type="entry name" value="ZINC_FINGER_C2H2_2"/>
    <property type="match status" value="1"/>
</dbReference>
<evidence type="ECO:0000259" key="3">
    <source>
        <dbReference type="PROSITE" id="PS50157"/>
    </source>
</evidence>
<dbReference type="Proteomes" id="UP000234323">
    <property type="component" value="Unassembled WGS sequence"/>
</dbReference>
<feature type="compositionally biased region" description="Basic and acidic residues" evidence="2">
    <location>
        <begin position="111"/>
        <end position="120"/>
    </location>
</feature>
<dbReference type="Pfam" id="PF18759">
    <property type="entry name" value="Plavaka"/>
    <property type="match status" value="1"/>
</dbReference>
<keyword evidence="5" id="KW-1185">Reference proteome</keyword>
<reference evidence="4 5" key="1">
    <citation type="submission" date="2015-10" db="EMBL/GenBank/DDBJ databases">
        <title>Genome analyses suggest a sexual origin of heterokaryosis in a supposedly ancient asexual fungus.</title>
        <authorList>
            <person name="Ropars J."/>
            <person name="Sedzielewska K."/>
            <person name="Noel J."/>
            <person name="Charron P."/>
            <person name="Farinelli L."/>
            <person name="Marton T."/>
            <person name="Kruger M."/>
            <person name="Pelin A."/>
            <person name="Brachmann A."/>
            <person name="Corradi N."/>
        </authorList>
    </citation>
    <scope>NUCLEOTIDE SEQUENCE [LARGE SCALE GENOMIC DNA]</scope>
    <source>
        <strain evidence="4 5">A4</strain>
    </source>
</reference>
<feature type="compositionally biased region" description="Acidic residues" evidence="2">
    <location>
        <begin position="138"/>
        <end position="150"/>
    </location>
</feature>
<accession>A0A2I1H9U1</accession>
<proteinExistence type="predicted"/>
<dbReference type="VEuPathDB" id="FungiDB:RhiirFUN_010606"/>
<dbReference type="EMBL" id="LLXI01001913">
    <property type="protein sequence ID" value="PKY55644.1"/>
    <property type="molecule type" value="Genomic_DNA"/>
</dbReference>
<feature type="compositionally biased region" description="Basic and acidic residues" evidence="2">
    <location>
        <begin position="164"/>
        <end position="178"/>
    </location>
</feature>
<dbReference type="GO" id="GO:0008270">
    <property type="term" value="F:zinc ion binding"/>
    <property type="evidence" value="ECO:0007669"/>
    <property type="project" value="UniProtKB-KW"/>
</dbReference>
<dbReference type="VEuPathDB" id="FungiDB:FUN_002650"/>
<keyword evidence="1" id="KW-0862">Zinc</keyword>
<dbReference type="VEuPathDB" id="FungiDB:RhiirFUN_015015"/>
<dbReference type="AlphaFoldDB" id="A0A2I1H9U1"/>
<evidence type="ECO:0000256" key="2">
    <source>
        <dbReference type="SAM" id="MobiDB-lite"/>
    </source>
</evidence>